<dbReference type="EMBL" id="SNRW01015460">
    <property type="protein sequence ID" value="KAA6370363.1"/>
    <property type="molecule type" value="Genomic_DNA"/>
</dbReference>
<evidence type="ECO:0000256" key="2">
    <source>
        <dbReference type="SAM" id="Phobius"/>
    </source>
</evidence>
<feature type="compositionally biased region" description="Acidic residues" evidence="1">
    <location>
        <begin position="163"/>
        <end position="191"/>
    </location>
</feature>
<reference evidence="3 4" key="1">
    <citation type="submission" date="2019-03" db="EMBL/GenBank/DDBJ databases">
        <title>Single cell metagenomics reveals metabolic interactions within the superorganism composed of flagellate Streblomastix strix and complex community of Bacteroidetes bacteria on its surface.</title>
        <authorList>
            <person name="Treitli S.C."/>
            <person name="Kolisko M."/>
            <person name="Husnik F."/>
            <person name="Keeling P."/>
            <person name="Hampl V."/>
        </authorList>
    </citation>
    <scope>NUCLEOTIDE SEQUENCE [LARGE SCALE GENOMIC DNA]</scope>
    <source>
        <strain evidence="3">ST1C</strain>
    </source>
</reference>
<feature type="non-terminal residue" evidence="3">
    <location>
        <position position="1"/>
    </location>
</feature>
<feature type="transmembrane region" description="Helical" evidence="2">
    <location>
        <begin position="222"/>
        <end position="247"/>
    </location>
</feature>
<feature type="compositionally biased region" description="Basic and acidic residues" evidence="1">
    <location>
        <begin position="283"/>
        <end position="294"/>
    </location>
</feature>
<protein>
    <submittedName>
        <fullName evidence="3">Uncharacterized protein</fullName>
    </submittedName>
</protein>
<accession>A0A5J4UJF1</accession>
<name>A0A5J4UJF1_9EUKA</name>
<evidence type="ECO:0000313" key="4">
    <source>
        <dbReference type="Proteomes" id="UP000324800"/>
    </source>
</evidence>
<comment type="caution">
    <text evidence="3">The sequence shown here is derived from an EMBL/GenBank/DDBJ whole genome shotgun (WGS) entry which is preliminary data.</text>
</comment>
<evidence type="ECO:0000313" key="3">
    <source>
        <dbReference type="EMBL" id="KAA6370363.1"/>
    </source>
</evidence>
<sequence>QQPLELFWRILGILNKANVIAKVSMTKTKLSFILEGQNMISRYLNVKISELRDKTQEEKQIEQQSNINQFNSIQFVQKNNSVEKRNLFEIIFPSENGSDTPIKVEGEMKQQTASFDIDNGSWLKYEQKVYSVLISNDRNIFTGKDGNVDTGVQLEVEVKQITDDDDDDDDDDKKDDDGDDDDDKQDDDDQQKDEQLIDPEVDKEVETPDDEKNKGSGISIGIIIDIAAGAFAIVAVIVIIVIVAIFISKKKKAKKVSVPFDPDMRARDLPMENKYPSNSHSLDPLKKALENNRW</sequence>
<proteinExistence type="predicted"/>
<evidence type="ECO:0000256" key="1">
    <source>
        <dbReference type="SAM" id="MobiDB-lite"/>
    </source>
</evidence>
<organism evidence="3 4">
    <name type="scientific">Streblomastix strix</name>
    <dbReference type="NCBI Taxonomy" id="222440"/>
    <lineage>
        <taxon>Eukaryota</taxon>
        <taxon>Metamonada</taxon>
        <taxon>Preaxostyla</taxon>
        <taxon>Oxymonadida</taxon>
        <taxon>Streblomastigidae</taxon>
        <taxon>Streblomastix</taxon>
    </lineage>
</organism>
<gene>
    <name evidence="3" type="ORF">EZS28_034109</name>
</gene>
<keyword evidence="2" id="KW-1133">Transmembrane helix</keyword>
<feature type="region of interest" description="Disordered" evidence="1">
    <location>
        <begin position="159"/>
        <end position="214"/>
    </location>
</feature>
<keyword evidence="2" id="KW-0472">Membrane</keyword>
<feature type="compositionally biased region" description="Basic and acidic residues" evidence="1">
    <location>
        <begin position="192"/>
        <end position="214"/>
    </location>
</feature>
<dbReference type="AlphaFoldDB" id="A0A5J4UJF1"/>
<feature type="region of interest" description="Disordered" evidence="1">
    <location>
        <begin position="266"/>
        <end position="294"/>
    </location>
</feature>
<keyword evidence="2" id="KW-0812">Transmembrane</keyword>
<dbReference type="Proteomes" id="UP000324800">
    <property type="component" value="Unassembled WGS sequence"/>
</dbReference>